<evidence type="ECO:0008006" key="3">
    <source>
        <dbReference type="Google" id="ProtNLM"/>
    </source>
</evidence>
<keyword evidence="2" id="KW-1185">Reference proteome</keyword>
<dbReference type="SUPFAM" id="SSF56112">
    <property type="entry name" value="Protein kinase-like (PK-like)"/>
    <property type="match status" value="1"/>
</dbReference>
<evidence type="ECO:0000313" key="2">
    <source>
        <dbReference type="Proteomes" id="UP001218188"/>
    </source>
</evidence>
<protein>
    <recommendedName>
        <fullName evidence="3">Protein kinase domain-containing protein</fullName>
    </recommendedName>
</protein>
<dbReference type="PANTHER" id="PTHR37171">
    <property type="entry name" value="SERINE/THREONINE-PROTEIN KINASE YRZF-RELATED"/>
    <property type="match status" value="1"/>
</dbReference>
<feature type="non-terminal residue" evidence="1">
    <location>
        <position position="1"/>
    </location>
</feature>
<proteinExistence type="predicted"/>
<dbReference type="EMBL" id="JARJCM010000139">
    <property type="protein sequence ID" value="KAJ7026399.1"/>
    <property type="molecule type" value="Genomic_DNA"/>
</dbReference>
<feature type="non-terminal residue" evidence="1">
    <location>
        <position position="134"/>
    </location>
</feature>
<dbReference type="AlphaFoldDB" id="A0AAD6SEY9"/>
<sequence>VVAKIAHGSAATHRLDREFLAYSALRTWQGVAIPRIFGMYTSTDKTTKVLLMSDAGKTLRDFGDLEPAEKHLLFTRLVRLHQSGVLHNDIESRNVTRSVTSGPLVIDFDEASLNHVCSGASCKELRRLAEALQL</sequence>
<reference evidence="1" key="1">
    <citation type="submission" date="2023-03" db="EMBL/GenBank/DDBJ databases">
        <title>Massive genome expansion in bonnet fungi (Mycena s.s.) driven by repeated elements and novel gene families across ecological guilds.</title>
        <authorList>
            <consortium name="Lawrence Berkeley National Laboratory"/>
            <person name="Harder C.B."/>
            <person name="Miyauchi S."/>
            <person name="Viragh M."/>
            <person name="Kuo A."/>
            <person name="Thoen E."/>
            <person name="Andreopoulos B."/>
            <person name="Lu D."/>
            <person name="Skrede I."/>
            <person name="Drula E."/>
            <person name="Henrissat B."/>
            <person name="Morin E."/>
            <person name="Kohler A."/>
            <person name="Barry K."/>
            <person name="LaButti K."/>
            <person name="Morin E."/>
            <person name="Salamov A."/>
            <person name="Lipzen A."/>
            <person name="Mereny Z."/>
            <person name="Hegedus B."/>
            <person name="Baldrian P."/>
            <person name="Stursova M."/>
            <person name="Weitz H."/>
            <person name="Taylor A."/>
            <person name="Grigoriev I.V."/>
            <person name="Nagy L.G."/>
            <person name="Martin F."/>
            <person name="Kauserud H."/>
        </authorList>
    </citation>
    <scope>NUCLEOTIDE SEQUENCE</scope>
    <source>
        <strain evidence="1">CBHHK200</strain>
    </source>
</reference>
<evidence type="ECO:0000313" key="1">
    <source>
        <dbReference type="EMBL" id="KAJ7026399.1"/>
    </source>
</evidence>
<accession>A0AAD6SEY9</accession>
<comment type="caution">
    <text evidence="1">The sequence shown here is derived from an EMBL/GenBank/DDBJ whole genome shotgun (WGS) entry which is preliminary data.</text>
</comment>
<gene>
    <name evidence="1" type="ORF">C8F04DRAFT_901864</name>
</gene>
<name>A0AAD6SEY9_9AGAR</name>
<dbReference type="InterPro" id="IPR052396">
    <property type="entry name" value="Meiotic_Drive_Suppr_Kinase"/>
</dbReference>
<dbReference type="InterPro" id="IPR011009">
    <property type="entry name" value="Kinase-like_dom_sf"/>
</dbReference>
<organism evidence="1 2">
    <name type="scientific">Mycena alexandri</name>
    <dbReference type="NCBI Taxonomy" id="1745969"/>
    <lineage>
        <taxon>Eukaryota</taxon>
        <taxon>Fungi</taxon>
        <taxon>Dikarya</taxon>
        <taxon>Basidiomycota</taxon>
        <taxon>Agaricomycotina</taxon>
        <taxon>Agaricomycetes</taxon>
        <taxon>Agaricomycetidae</taxon>
        <taxon>Agaricales</taxon>
        <taxon>Marasmiineae</taxon>
        <taxon>Mycenaceae</taxon>
        <taxon>Mycena</taxon>
    </lineage>
</organism>
<dbReference type="PANTHER" id="PTHR37171:SF1">
    <property type="entry name" value="SERINE_THREONINE-PROTEIN KINASE YRZF-RELATED"/>
    <property type="match status" value="1"/>
</dbReference>
<dbReference type="Proteomes" id="UP001218188">
    <property type="component" value="Unassembled WGS sequence"/>
</dbReference>